<dbReference type="InterPro" id="IPR041013">
    <property type="entry name" value="AOC-like"/>
</dbReference>
<organism evidence="2 3">
    <name type="scientific">Streptomyces incarnatus</name>
    <dbReference type="NCBI Taxonomy" id="665007"/>
    <lineage>
        <taxon>Bacteria</taxon>
        <taxon>Bacillati</taxon>
        <taxon>Actinomycetota</taxon>
        <taxon>Actinomycetes</taxon>
        <taxon>Kitasatosporales</taxon>
        <taxon>Streptomycetaceae</taxon>
        <taxon>Streptomyces</taxon>
    </lineage>
</organism>
<evidence type="ECO:0000313" key="3">
    <source>
        <dbReference type="Proteomes" id="UP000035366"/>
    </source>
</evidence>
<dbReference type="Proteomes" id="UP000035366">
    <property type="component" value="Chromosome"/>
</dbReference>
<reference evidence="2 3" key="1">
    <citation type="journal article" date="2015" name="ISME J.">
        <title>Draft Genome Sequence of Streptomyces incarnatus NRRL8089, which Produces the Nucleoside Antibiotic Sinefungin.</title>
        <authorList>
            <person name="Oshima K."/>
            <person name="Hattori M."/>
            <person name="Shimizu H."/>
            <person name="Fukuda K."/>
            <person name="Nemoto M."/>
            <person name="Inagaki K."/>
            <person name="Tamura T."/>
        </authorList>
    </citation>
    <scope>NUCLEOTIDE SEQUENCE [LARGE SCALE GENOMIC DNA]</scope>
    <source>
        <strain evidence="2 3">NRRL 8089</strain>
    </source>
</reference>
<protein>
    <recommendedName>
        <fullName evidence="1">Allene oxide cyclase barrel-like domain-containing protein</fullName>
    </recommendedName>
</protein>
<evidence type="ECO:0000259" key="1">
    <source>
        <dbReference type="Pfam" id="PF18678"/>
    </source>
</evidence>
<feature type="domain" description="Allene oxide cyclase barrel-like" evidence="1">
    <location>
        <begin position="12"/>
        <end position="132"/>
    </location>
</feature>
<dbReference type="Pfam" id="PF18678">
    <property type="entry name" value="AOC_like"/>
    <property type="match status" value="1"/>
</dbReference>
<proteinExistence type="predicted"/>
<gene>
    <name evidence="2" type="ORF">ABB07_01860</name>
</gene>
<evidence type="ECO:0000313" key="2">
    <source>
        <dbReference type="EMBL" id="AKJ08822.1"/>
    </source>
</evidence>
<keyword evidence="3" id="KW-1185">Reference proteome</keyword>
<sequence>MLWLADLNENLLAYESTNDDFEGKNPTLDDFARVSYELRDAEGNVVGTTQGVGRMLRKGPDGHFIAYYSEEITLTDGTVIRTGGLVDDARLTAGEQATIPAVGVAGPFKGAIGYRQFKPVETHKSYLSQIVLYRR</sequence>
<dbReference type="EMBL" id="CP011497">
    <property type="protein sequence ID" value="AKJ08822.1"/>
    <property type="molecule type" value="Genomic_DNA"/>
</dbReference>
<name>A0ABM5TD03_9ACTN</name>
<accession>A0ABM5TD03</accession>